<protein>
    <submittedName>
        <fullName evidence="10">Site-specific recombinase XerD</fullName>
    </submittedName>
</protein>
<dbReference type="InterPro" id="IPR002104">
    <property type="entry name" value="Integrase_catalytic"/>
</dbReference>
<dbReference type="PANTHER" id="PTHR30349">
    <property type="entry name" value="PHAGE INTEGRASE-RELATED"/>
    <property type="match status" value="1"/>
</dbReference>
<dbReference type="Proteomes" id="UP000013520">
    <property type="component" value="Chromosome"/>
</dbReference>
<feature type="domain" description="Core-binding (CB)" evidence="9">
    <location>
        <begin position="64"/>
        <end position="154"/>
    </location>
</feature>
<keyword evidence="3" id="KW-0229">DNA integration</keyword>
<dbReference type="GO" id="GO:0006310">
    <property type="term" value="P:DNA recombination"/>
    <property type="evidence" value="ECO:0007669"/>
    <property type="project" value="UniProtKB-KW"/>
</dbReference>
<dbReference type="GO" id="GO:0015074">
    <property type="term" value="P:DNA integration"/>
    <property type="evidence" value="ECO:0007669"/>
    <property type="project" value="UniProtKB-KW"/>
</dbReference>
<proteinExistence type="inferred from homology"/>
<dbReference type="SUPFAM" id="SSF56349">
    <property type="entry name" value="DNA breaking-rejoining enzymes"/>
    <property type="match status" value="1"/>
</dbReference>
<dbReference type="KEGG" id="dgi:Desgi_0022"/>
<dbReference type="GO" id="GO:0003677">
    <property type="term" value="F:DNA binding"/>
    <property type="evidence" value="ECO:0007669"/>
    <property type="project" value="UniProtKB-UniRule"/>
</dbReference>
<dbReference type="Gene3D" id="1.10.150.130">
    <property type="match status" value="1"/>
</dbReference>
<dbReference type="RefSeq" id="WP_006524621.1">
    <property type="nucleotide sequence ID" value="NC_021184.1"/>
</dbReference>
<dbReference type="EMBL" id="CP003273">
    <property type="protein sequence ID" value="AGK99642.1"/>
    <property type="molecule type" value="Genomic_DNA"/>
</dbReference>
<comment type="function">
    <text evidence="1">Site-specific tyrosine recombinase, which acts by catalyzing the cutting and rejoining of the recombining DNA molecules.</text>
</comment>
<gene>
    <name evidence="10" type="ORF">Desgi_0022</name>
</gene>
<evidence type="ECO:0000256" key="7">
    <source>
        <dbReference type="SAM" id="MobiDB-lite"/>
    </source>
</evidence>
<comment type="similarity">
    <text evidence="2">Belongs to the 'phage' integrase family.</text>
</comment>
<reference evidence="10 11" key="1">
    <citation type="submission" date="2012-01" db="EMBL/GenBank/DDBJ databases">
        <title>Complete sequence of Desulfotomaculum gibsoniae DSM 7213.</title>
        <authorList>
            <consortium name="US DOE Joint Genome Institute"/>
            <person name="Lucas S."/>
            <person name="Han J."/>
            <person name="Lapidus A."/>
            <person name="Cheng J.-F."/>
            <person name="Goodwin L."/>
            <person name="Pitluck S."/>
            <person name="Peters L."/>
            <person name="Ovchinnikova G."/>
            <person name="Teshima H."/>
            <person name="Detter J.C."/>
            <person name="Han C."/>
            <person name="Tapia R."/>
            <person name="Land M."/>
            <person name="Hauser L."/>
            <person name="Kyrpides N."/>
            <person name="Ivanova N."/>
            <person name="Pagani I."/>
            <person name="Parshina S."/>
            <person name="Plugge C."/>
            <person name="Muyzer G."/>
            <person name="Kuever J."/>
            <person name="Ivanova A."/>
            <person name="Nazina T."/>
            <person name="Klenk H.-P."/>
            <person name="Brambilla E."/>
            <person name="Spring S."/>
            <person name="Stams A.F."/>
            <person name="Woyke T."/>
        </authorList>
    </citation>
    <scope>NUCLEOTIDE SEQUENCE [LARGE SCALE GENOMIC DNA]</scope>
    <source>
        <strain evidence="10 11">DSM 7213</strain>
    </source>
</reference>
<evidence type="ECO:0000313" key="10">
    <source>
        <dbReference type="EMBL" id="AGK99642.1"/>
    </source>
</evidence>
<dbReference type="Pfam" id="PF14659">
    <property type="entry name" value="Phage_int_SAM_3"/>
    <property type="match status" value="1"/>
</dbReference>
<dbReference type="PANTHER" id="PTHR30349:SF41">
    <property type="entry name" value="INTEGRASE_RECOMBINASE PROTEIN MJ0367-RELATED"/>
    <property type="match status" value="1"/>
</dbReference>
<dbReference type="InterPro" id="IPR013762">
    <property type="entry name" value="Integrase-like_cat_sf"/>
</dbReference>
<evidence type="ECO:0000259" key="8">
    <source>
        <dbReference type="PROSITE" id="PS51898"/>
    </source>
</evidence>
<evidence type="ECO:0000256" key="5">
    <source>
        <dbReference type="ARBA" id="ARBA00023172"/>
    </source>
</evidence>
<dbReference type="InterPro" id="IPR050090">
    <property type="entry name" value="Tyrosine_recombinase_XerCD"/>
</dbReference>
<evidence type="ECO:0000256" key="3">
    <source>
        <dbReference type="ARBA" id="ARBA00022908"/>
    </source>
</evidence>
<dbReference type="PROSITE" id="PS51898">
    <property type="entry name" value="TYR_RECOMBINASE"/>
    <property type="match status" value="1"/>
</dbReference>
<dbReference type="Gene3D" id="1.10.443.10">
    <property type="entry name" value="Intergrase catalytic core"/>
    <property type="match status" value="1"/>
</dbReference>
<accession>R4K8Y7</accession>
<dbReference type="OrthoDB" id="9785687at2"/>
<dbReference type="PROSITE" id="PS51900">
    <property type="entry name" value="CB"/>
    <property type="match status" value="1"/>
</dbReference>
<dbReference type="CDD" id="cd01189">
    <property type="entry name" value="INT_ICEBs1_C_like"/>
    <property type="match status" value="1"/>
</dbReference>
<dbReference type="InterPro" id="IPR004107">
    <property type="entry name" value="Integrase_SAM-like_N"/>
</dbReference>
<dbReference type="InterPro" id="IPR010998">
    <property type="entry name" value="Integrase_recombinase_N"/>
</dbReference>
<organism evidence="10 11">
    <name type="scientific">Desulfoscipio gibsoniae DSM 7213</name>
    <dbReference type="NCBI Taxonomy" id="767817"/>
    <lineage>
        <taxon>Bacteria</taxon>
        <taxon>Bacillati</taxon>
        <taxon>Bacillota</taxon>
        <taxon>Clostridia</taxon>
        <taxon>Eubacteriales</taxon>
        <taxon>Desulfallaceae</taxon>
        <taxon>Desulfoscipio</taxon>
    </lineage>
</organism>
<evidence type="ECO:0000256" key="6">
    <source>
        <dbReference type="PROSITE-ProRule" id="PRU01248"/>
    </source>
</evidence>
<dbReference type="HOGENOM" id="CLU_027562_17_1_9"/>
<sequence>MAGWVENRGTNKWRLNVPGGTGPGGNRKVYRRTIEATSEREAKKQLDIFSAEVQKGQYIEPSGLTFTEFSQQWLKSKIDLAPKTKHRYKKMLDSRILPAMGHMKLEDIKPFHIMQFYDNLREYGIREDGREGTLSPATILHHHRLLVTIFNAAVKWQIILTNPAARVEAPKVPRKPAACYDENDIATLLQALEAEELKHQVLVYIALFTGLRRGEIMGIEWQDVDFDNSLLNVRRSSQYLPGIGTITKEPKNETSKRVISIPGFVMTLIKQYKTEWTKDRLKVADLWQGSDRLFTTWDGRPGHPEWPSQWFSKFIKKHKLPHLPFHGLRHTAATMLINQNVPLKNISGRLGHANPATTGAIYSHYLQSADKAISDKLENVYQNIIHNDTKKRQA</sequence>
<evidence type="ECO:0000256" key="4">
    <source>
        <dbReference type="ARBA" id="ARBA00023125"/>
    </source>
</evidence>
<feature type="domain" description="Tyr recombinase" evidence="8">
    <location>
        <begin position="174"/>
        <end position="375"/>
    </location>
</feature>
<evidence type="ECO:0000256" key="1">
    <source>
        <dbReference type="ARBA" id="ARBA00003283"/>
    </source>
</evidence>
<keyword evidence="5" id="KW-0233">DNA recombination</keyword>
<dbReference type="AlphaFoldDB" id="R4K8Y7"/>
<keyword evidence="4 6" id="KW-0238">DNA-binding</keyword>
<name>R4K8Y7_9FIRM</name>
<evidence type="ECO:0000313" key="11">
    <source>
        <dbReference type="Proteomes" id="UP000013520"/>
    </source>
</evidence>
<dbReference type="InterPro" id="IPR044068">
    <property type="entry name" value="CB"/>
</dbReference>
<dbReference type="Pfam" id="PF00589">
    <property type="entry name" value="Phage_integrase"/>
    <property type="match status" value="1"/>
</dbReference>
<dbReference type="InterPro" id="IPR011010">
    <property type="entry name" value="DNA_brk_join_enz"/>
</dbReference>
<feature type="region of interest" description="Disordered" evidence="7">
    <location>
        <begin position="1"/>
        <end position="27"/>
    </location>
</feature>
<evidence type="ECO:0000256" key="2">
    <source>
        <dbReference type="ARBA" id="ARBA00008857"/>
    </source>
</evidence>
<keyword evidence="11" id="KW-1185">Reference proteome</keyword>
<evidence type="ECO:0000259" key="9">
    <source>
        <dbReference type="PROSITE" id="PS51900"/>
    </source>
</evidence>
<dbReference type="eggNOG" id="COG0582">
    <property type="taxonomic scope" value="Bacteria"/>
</dbReference>
<dbReference type="STRING" id="767817.Desgi_0022"/>